<evidence type="ECO:0000259" key="1">
    <source>
        <dbReference type="Pfam" id="PF21379"/>
    </source>
</evidence>
<organism evidence="2">
    <name type="scientific">uncultured Caudovirales phage</name>
    <dbReference type="NCBI Taxonomy" id="2100421"/>
    <lineage>
        <taxon>Viruses</taxon>
        <taxon>Duplodnaviria</taxon>
        <taxon>Heunggongvirae</taxon>
        <taxon>Uroviricota</taxon>
        <taxon>Caudoviricetes</taxon>
        <taxon>Peduoviridae</taxon>
        <taxon>Maltschvirus</taxon>
        <taxon>Maltschvirus maltsch</taxon>
    </lineage>
</organism>
<feature type="domain" description="Baseplate wedge protein gp6-like N-terminal helical" evidence="1">
    <location>
        <begin position="11"/>
        <end position="83"/>
    </location>
</feature>
<gene>
    <name evidence="2" type="ORF">UFOVP242_123</name>
</gene>
<reference evidence="2" key="1">
    <citation type="submission" date="2020-05" db="EMBL/GenBank/DDBJ databases">
        <authorList>
            <person name="Chiriac C."/>
            <person name="Salcher M."/>
            <person name="Ghai R."/>
            <person name="Kavagutti S V."/>
        </authorList>
    </citation>
    <scope>NUCLEOTIDE SEQUENCE</scope>
</reference>
<dbReference type="Pfam" id="PF21379">
    <property type="entry name" value="Gp6-like_1st"/>
    <property type="match status" value="1"/>
</dbReference>
<protein>
    <submittedName>
        <fullName evidence="2">Baseplate wedge subunit</fullName>
    </submittedName>
</protein>
<accession>A0A6J7WYB9</accession>
<dbReference type="InterPro" id="IPR049026">
    <property type="entry name" value="Gp6-like_N"/>
</dbReference>
<proteinExistence type="predicted"/>
<sequence length="615" mass="65456">MSNLRIAELDFDQIKTNLKNYLKAQNEFSDYDFEGSGLSVLLDVMAYNTHYNAYLANMVVNEMFLDSAVKRSSAVSIAKHLGYTPVSARGAIANLDVVVTSPTGLPASLTMDRYTPFTSTIDGTAYTFLTTEAKTASRVGTTYTFSGVDVTEGTLLSYSYAVSDTTPNAKYEIPSSAVDTTTIKVTVQTSSSDTTTSTYTLATDIIGLDSTSKVYFLEQNTQGKYQIYFGDGIIGNDLTAGNIITIQYMVSSGSVVNVSSTISQTFAAAGTIGGSSNINTTVNSNSTGGADAESITSIKFNAPRVNASKNRAVTATDYEALILANYAGAESVSVWGGEDNDPPYYGKVMVSLKPYSGYTISDATKETIKNTILKSKQAITVAPVFVNPEYFYVGITADIGYNSSITTLSSDQIKSAVTSAITTYFSTNLQKFNKDYTHSALTNAILDSNSSITSALLTLKLQRRITPVLNTTNVFTGDTSIKYRNPIKPGTILSSYFYITLNGVQTLVKITDLPDTTPPSDTGTGTLRLVNVVNSSIVATNIGTVDYGNGIISITSITPTGIPTGVTDIRISASVQEASYNLVVSRNEILVQDDTTTNKVGGLVPGTTVTVTASV</sequence>
<dbReference type="EMBL" id="LR798294">
    <property type="protein sequence ID" value="CAB5221885.1"/>
    <property type="molecule type" value="Genomic_DNA"/>
</dbReference>
<dbReference type="Gene3D" id="3.30.300.200">
    <property type="match status" value="1"/>
</dbReference>
<name>A0A6J7WYB9_9CAUD</name>
<evidence type="ECO:0000313" key="2">
    <source>
        <dbReference type="EMBL" id="CAB5221885.1"/>
    </source>
</evidence>